<dbReference type="InterPro" id="IPR016181">
    <property type="entry name" value="Acyl_CoA_acyltransferase"/>
</dbReference>
<dbReference type="EMBL" id="PJAF01000003">
    <property type="protein sequence ID" value="PKF69385.1"/>
    <property type="molecule type" value="Genomic_DNA"/>
</dbReference>
<name>A0A2N0X9K1_9CORY</name>
<evidence type="ECO:0000256" key="1">
    <source>
        <dbReference type="SAM" id="MobiDB-lite"/>
    </source>
</evidence>
<organism evidence="3 4">
    <name type="scientific">Corynebacterium mastitidis</name>
    <dbReference type="NCBI Taxonomy" id="161890"/>
    <lineage>
        <taxon>Bacteria</taxon>
        <taxon>Bacillati</taxon>
        <taxon>Actinomycetota</taxon>
        <taxon>Actinomycetes</taxon>
        <taxon>Mycobacteriales</taxon>
        <taxon>Corynebacteriaceae</taxon>
        <taxon>Corynebacterium</taxon>
    </lineage>
</organism>
<dbReference type="AlphaFoldDB" id="A0A2N0X9K1"/>
<protein>
    <submittedName>
        <fullName evidence="3">GNAT family N-acetyltransferase</fullName>
    </submittedName>
</protein>
<dbReference type="OrthoDB" id="3692150at2"/>
<dbReference type="RefSeq" id="WP_101172905.1">
    <property type="nucleotide sequence ID" value="NZ_JAKRKB010000004.1"/>
</dbReference>
<dbReference type="Proteomes" id="UP000233249">
    <property type="component" value="Unassembled WGS sequence"/>
</dbReference>
<dbReference type="SUPFAM" id="SSF55729">
    <property type="entry name" value="Acyl-CoA N-acyltransferases (Nat)"/>
    <property type="match status" value="1"/>
</dbReference>
<dbReference type="GO" id="GO:0016747">
    <property type="term" value="F:acyltransferase activity, transferring groups other than amino-acyl groups"/>
    <property type="evidence" value="ECO:0007669"/>
    <property type="project" value="InterPro"/>
</dbReference>
<feature type="domain" description="N-acetyltransferase" evidence="2">
    <location>
        <begin position="120"/>
        <end position="214"/>
    </location>
</feature>
<gene>
    <name evidence="3" type="ORF">CXB45_01650</name>
</gene>
<evidence type="ECO:0000259" key="2">
    <source>
        <dbReference type="PROSITE" id="PS51186"/>
    </source>
</evidence>
<reference evidence="3 4" key="1">
    <citation type="submission" date="2017-12" db="EMBL/GenBank/DDBJ databases">
        <title>Corynebacterium mastitidis 16-1433 Genome.</title>
        <authorList>
            <person name="Gulvik C.A."/>
        </authorList>
    </citation>
    <scope>NUCLEOTIDE SEQUENCE [LARGE SCALE GENOMIC DNA]</scope>
    <source>
        <strain evidence="3 4">16-1433</strain>
    </source>
</reference>
<dbReference type="STRING" id="1121365.GCA_000375365_00243"/>
<evidence type="ECO:0000313" key="4">
    <source>
        <dbReference type="Proteomes" id="UP000233249"/>
    </source>
</evidence>
<comment type="caution">
    <text evidence="3">The sequence shown here is derived from an EMBL/GenBank/DDBJ whole genome shotgun (WGS) entry which is preliminary data.</text>
</comment>
<accession>A0A2N0X9K1</accession>
<feature type="compositionally biased region" description="Low complexity" evidence="1">
    <location>
        <begin position="64"/>
        <end position="82"/>
    </location>
</feature>
<keyword evidence="3" id="KW-0808">Transferase</keyword>
<dbReference type="Pfam" id="PF13508">
    <property type="entry name" value="Acetyltransf_7"/>
    <property type="match status" value="1"/>
</dbReference>
<feature type="region of interest" description="Disordered" evidence="1">
    <location>
        <begin position="63"/>
        <end position="82"/>
    </location>
</feature>
<proteinExistence type="predicted"/>
<evidence type="ECO:0000313" key="3">
    <source>
        <dbReference type="EMBL" id="PKF69385.1"/>
    </source>
</evidence>
<dbReference type="InterPro" id="IPR000182">
    <property type="entry name" value="GNAT_dom"/>
</dbReference>
<dbReference type="Gene3D" id="3.40.630.30">
    <property type="match status" value="1"/>
</dbReference>
<dbReference type="PROSITE" id="PS51186">
    <property type="entry name" value="GNAT"/>
    <property type="match status" value="1"/>
</dbReference>
<sequence>MTVRIVPLTAAEFDAAAPALVEVYIAAMGYPARIHAHRVSAWRRDSARPGFRAFCAVRSPAADSPAALRPGSPASSPASSPAGSDARVLGVAYGFHGSPQTWWHQQVQRGVAYRRLPAALLDGYFEVAEVQVSPEHQGRGLGRRLLRALLDVPAADPAHGTAPETHALLSTPEVPGEDNHAFRLYRSLGFHDVLRTFYFPGDSRPFAVLGAPLPLPAP</sequence>